<dbReference type="Proteomes" id="UP001221142">
    <property type="component" value="Unassembled WGS sequence"/>
</dbReference>
<gene>
    <name evidence="7" type="ORF">FB45DRAFT_1105764</name>
</gene>
<dbReference type="GO" id="GO:0000981">
    <property type="term" value="F:DNA-binding transcription factor activity, RNA polymerase II-specific"/>
    <property type="evidence" value="ECO:0007669"/>
    <property type="project" value="InterPro"/>
</dbReference>
<dbReference type="Gene3D" id="4.10.240.10">
    <property type="entry name" value="Zn(2)-C6 fungal-type DNA-binding domain"/>
    <property type="match status" value="1"/>
</dbReference>
<dbReference type="AlphaFoldDB" id="A0AAD7FCZ4"/>
<organism evidence="7 8">
    <name type="scientific">Roridomyces roridus</name>
    <dbReference type="NCBI Taxonomy" id="1738132"/>
    <lineage>
        <taxon>Eukaryota</taxon>
        <taxon>Fungi</taxon>
        <taxon>Dikarya</taxon>
        <taxon>Basidiomycota</taxon>
        <taxon>Agaricomycotina</taxon>
        <taxon>Agaricomycetes</taxon>
        <taxon>Agaricomycetidae</taxon>
        <taxon>Agaricales</taxon>
        <taxon>Marasmiineae</taxon>
        <taxon>Mycenaceae</taxon>
        <taxon>Roridomyces</taxon>
    </lineage>
</organism>
<dbReference type="SUPFAM" id="SSF57701">
    <property type="entry name" value="Zn2/Cys6 DNA-binding domain"/>
    <property type="match status" value="1"/>
</dbReference>
<comment type="caution">
    <text evidence="7">The sequence shown here is derived from an EMBL/GenBank/DDBJ whole genome shotgun (WGS) entry which is preliminary data.</text>
</comment>
<dbReference type="Pfam" id="PF00172">
    <property type="entry name" value="Zn_clus"/>
    <property type="match status" value="1"/>
</dbReference>
<proteinExistence type="predicted"/>
<dbReference type="PANTHER" id="PTHR47424:SF3">
    <property type="entry name" value="REGULATORY PROTEIN GAL4"/>
    <property type="match status" value="1"/>
</dbReference>
<evidence type="ECO:0000256" key="5">
    <source>
        <dbReference type="SAM" id="MobiDB-lite"/>
    </source>
</evidence>
<dbReference type="InterPro" id="IPR036864">
    <property type="entry name" value="Zn2-C6_fun-type_DNA-bd_sf"/>
</dbReference>
<evidence type="ECO:0000256" key="3">
    <source>
        <dbReference type="ARBA" id="ARBA00023163"/>
    </source>
</evidence>
<dbReference type="PROSITE" id="PS00463">
    <property type="entry name" value="ZN2_CY6_FUNGAL_1"/>
    <property type="match status" value="1"/>
</dbReference>
<sequence length="231" mass="24659">MAETWASHSQHPHHNAPHATKKRRTIIACLTCRKRKLRCITFEQPPTNPCQRCARLNLTCEYVSVSLADAEPSQDQIPVQAPRAGSLESTAATPTSIDFSAGHHGGNIAPPLPYTAPPPPGARPRYYGRALPPLGASGSSNPAMEFGTGHPDPQFLGLDVNTGTGQFNPADASGYPPTVGYGMQPDVHGSYPHSSGPWAPGAHGPSGSEVFEPEEEDGSGYYAYAPFFRWS</sequence>
<dbReference type="CDD" id="cd00067">
    <property type="entry name" value="GAL4"/>
    <property type="match status" value="1"/>
</dbReference>
<keyword evidence="8" id="KW-1185">Reference proteome</keyword>
<dbReference type="PANTHER" id="PTHR47424">
    <property type="entry name" value="REGULATORY PROTEIN GAL4"/>
    <property type="match status" value="1"/>
</dbReference>
<feature type="region of interest" description="Disordered" evidence="5">
    <location>
        <begin position="191"/>
        <end position="216"/>
    </location>
</feature>
<feature type="compositionally biased region" description="Basic residues" evidence="5">
    <location>
        <begin position="10"/>
        <end position="20"/>
    </location>
</feature>
<keyword evidence="4" id="KW-0539">Nucleus</keyword>
<evidence type="ECO:0000256" key="4">
    <source>
        <dbReference type="ARBA" id="ARBA00023242"/>
    </source>
</evidence>
<evidence type="ECO:0000313" key="7">
    <source>
        <dbReference type="EMBL" id="KAJ7616541.1"/>
    </source>
</evidence>
<feature type="region of interest" description="Disordered" evidence="5">
    <location>
        <begin position="1"/>
        <end position="20"/>
    </location>
</feature>
<dbReference type="SMART" id="SM00066">
    <property type="entry name" value="GAL4"/>
    <property type="match status" value="1"/>
</dbReference>
<dbReference type="GO" id="GO:0005634">
    <property type="term" value="C:nucleus"/>
    <property type="evidence" value="ECO:0007669"/>
    <property type="project" value="TreeGrafter"/>
</dbReference>
<dbReference type="PROSITE" id="PS50048">
    <property type="entry name" value="ZN2_CY6_FUNGAL_2"/>
    <property type="match status" value="1"/>
</dbReference>
<name>A0AAD7FCZ4_9AGAR</name>
<reference evidence="7" key="1">
    <citation type="submission" date="2023-03" db="EMBL/GenBank/DDBJ databases">
        <title>Massive genome expansion in bonnet fungi (Mycena s.s.) driven by repeated elements and novel gene families across ecological guilds.</title>
        <authorList>
            <consortium name="Lawrence Berkeley National Laboratory"/>
            <person name="Harder C.B."/>
            <person name="Miyauchi S."/>
            <person name="Viragh M."/>
            <person name="Kuo A."/>
            <person name="Thoen E."/>
            <person name="Andreopoulos B."/>
            <person name="Lu D."/>
            <person name="Skrede I."/>
            <person name="Drula E."/>
            <person name="Henrissat B."/>
            <person name="Morin E."/>
            <person name="Kohler A."/>
            <person name="Barry K."/>
            <person name="LaButti K."/>
            <person name="Morin E."/>
            <person name="Salamov A."/>
            <person name="Lipzen A."/>
            <person name="Mereny Z."/>
            <person name="Hegedus B."/>
            <person name="Baldrian P."/>
            <person name="Stursova M."/>
            <person name="Weitz H."/>
            <person name="Taylor A."/>
            <person name="Grigoriev I.V."/>
            <person name="Nagy L.G."/>
            <person name="Martin F."/>
            <person name="Kauserud H."/>
        </authorList>
    </citation>
    <scope>NUCLEOTIDE SEQUENCE</scope>
    <source>
        <strain evidence="7">9284</strain>
    </source>
</reference>
<dbReference type="GO" id="GO:0008270">
    <property type="term" value="F:zinc ion binding"/>
    <property type="evidence" value="ECO:0007669"/>
    <property type="project" value="InterPro"/>
</dbReference>
<dbReference type="InterPro" id="IPR051127">
    <property type="entry name" value="Fungal_SecMet_Regulators"/>
</dbReference>
<evidence type="ECO:0000313" key="8">
    <source>
        <dbReference type="Proteomes" id="UP001221142"/>
    </source>
</evidence>
<evidence type="ECO:0000256" key="1">
    <source>
        <dbReference type="ARBA" id="ARBA00023015"/>
    </source>
</evidence>
<dbReference type="EMBL" id="JARKIF010000022">
    <property type="protein sequence ID" value="KAJ7616541.1"/>
    <property type="molecule type" value="Genomic_DNA"/>
</dbReference>
<dbReference type="GO" id="GO:0000978">
    <property type="term" value="F:RNA polymerase II cis-regulatory region sequence-specific DNA binding"/>
    <property type="evidence" value="ECO:0007669"/>
    <property type="project" value="TreeGrafter"/>
</dbReference>
<dbReference type="GO" id="GO:0000435">
    <property type="term" value="P:positive regulation of transcription from RNA polymerase II promoter by galactose"/>
    <property type="evidence" value="ECO:0007669"/>
    <property type="project" value="TreeGrafter"/>
</dbReference>
<dbReference type="InterPro" id="IPR001138">
    <property type="entry name" value="Zn2Cys6_DnaBD"/>
</dbReference>
<keyword evidence="3" id="KW-0804">Transcription</keyword>
<evidence type="ECO:0000256" key="2">
    <source>
        <dbReference type="ARBA" id="ARBA00023125"/>
    </source>
</evidence>
<keyword evidence="2" id="KW-0238">DNA-binding</keyword>
<keyword evidence="1" id="KW-0805">Transcription regulation</keyword>
<accession>A0AAD7FCZ4</accession>
<evidence type="ECO:0000259" key="6">
    <source>
        <dbReference type="PROSITE" id="PS50048"/>
    </source>
</evidence>
<feature type="domain" description="Zn(2)-C6 fungal-type" evidence="6">
    <location>
        <begin position="28"/>
        <end position="62"/>
    </location>
</feature>
<protein>
    <recommendedName>
        <fullName evidence="6">Zn(2)-C6 fungal-type domain-containing protein</fullName>
    </recommendedName>
</protein>